<accession>A0A4D6N228</accession>
<gene>
    <name evidence="2" type="ORF">DEO72_LG9g1938</name>
</gene>
<feature type="region of interest" description="Disordered" evidence="1">
    <location>
        <begin position="41"/>
        <end position="68"/>
    </location>
</feature>
<evidence type="ECO:0000256" key="1">
    <source>
        <dbReference type="SAM" id="MobiDB-lite"/>
    </source>
</evidence>
<keyword evidence="3" id="KW-1185">Reference proteome</keyword>
<reference evidence="2 3" key="1">
    <citation type="submission" date="2019-04" db="EMBL/GenBank/DDBJ databases">
        <title>An improved genome assembly and genetic linkage map for asparagus bean, Vigna unguiculata ssp. sesquipedialis.</title>
        <authorList>
            <person name="Xia Q."/>
            <person name="Zhang R."/>
            <person name="Dong Y."/>
        </authorList>
    </citation>
    <scope>NUCLEOTIDE SEQUENCE [LARGE SCALE GENOMIC DNA]</scope>
    <source>
        <tissue evidence="2">Leaf</tissue>
    </source>
</reference>
<evidence type="ECO:0000313" key="3">
    <source>
        <dbReference type="Proteomes" id="UP000501690"/>
    </source>
</evidence>
<organism evidence="2 3">
    <name type="scientific">Vigna unguiculata</name>
    <name type="common">Cowpea</name>
    <dbReference type="NCBI Taxonomy" id="3917"/>
    <lineage>
        <taxon>Eukaryota</taxon>
        <taxon>Viridiplantae</taxon>
        <taxon>Streptophyta</taxon>
        <taxon>Embryophyta</taxon>
        <taxon>Tracheophyta</taxon>
        <taxon>Spermatophyta</taxon>
        <taxon>Magnoliopsida</taxon>
        <taxon>eudicotyledons</taxon>
        <taxon>Gunneridae</taxon>
        <taxon>Pentapetalae</taxon>
        <taxon>rosids</taxon>
        <taxon>fabids</taxon>
        <taxon>Fabales</taxon>
        <taxon>Fabaceae</taxon>
        <taxon>Papilionoideae</taxon>
        <taxon>50 kb inversion clade</taxon>
        <taxon>NPAAA clade</taxon>
        <taxon>indigoferoid/millettioid clade</taxon>
        <taxon>Phaseoleae</taxon>
        <taxon>Vigna</taxon>
    </lineage>
</organism>
<dbReference type="EMBL" id="CP039353">
    <property type="protein sequence ID" value="QCE06924.1"/>
    <property type="molecule type" value="Genomic_DNA"/>
</dbReference>
<evidence type="ECO:0000313" key="2">
    <source>
        <dbReference type="EMBL" id="QCE06924.1"/>
    </source>
</evidence>
<dbReference type="Proteomes" id="UP000501690">
    <property type="component" value="Linkage Group LG9"/>
</dbReference>
<dbReference type="AlphaFoldDB" id="A0A4D6N228"/>
<name>A0A4D6N228_VIGUN</name>
<proteinExistence type="predicted"/>
<protein>
    <submittedName>
        <fullName evidence="2">Uncharacterized protein</fullName>
    </submittedName>
</protein>
<sequence>MDDSGCGITSTGGVWLCCGMVVGCRFRVCVARGREIERCSGTGESFSKKKNGSAGVRRSGSGRGRGRGLGFLAGRGFGVSGPLGGKTWRRGVCGAALCVCWKKKERRGV</sequence>